<keyword evidence="3 4" id="KW-0472">Membrane</keyword>
<keyword evidence="6" id="KW-1133">Transmembrane helix</keyword>
<sequence length="528" mass="59445">MVVKWEWENATAGAVAGFATVAIMHPLDVVCTRFQDTVNDGRMSNLPSYKNIPNAIFTIARSEGSRGLYAGFTPAVIGSSISWGLFFFFYSRAKKRYSHDEEDKLSPGHHLAAAAEAGALDTTMSPLTFLSSFKFGHSATRTGFFLALEKYLFSQILFGSLKQDYSYRILFIKPDRMKIQDISVGDETRPQLSITLWNNHLASSVSAGDILFFRNVKVCSYAGMLQATSVEYSSILRLIHPFHSLLSRGVDDLLTTCRLVGTAKDKLRRVIQWTTPAPRNWKVHQEQKPRQCFLLSQVLHLSTSCKAIFHASIGQVFLHSLWPHADNERLFIRSRLTTKADFIVEDMICTGCHLCGFPLCSDSATVGKQSPLYCAKSSNRLHTVGLIYRPFMLYVWDDSEYIPLHVTNKAAEFLFGNIIAEDVYQSYKGQKDHQCLKNPFKAYVNKQNHGRVEAKGIGSSSSVRAVGLEMRKHNDAKSPNFYLIWLIVLRLLLLKGKNSSLKFEVLVNPSLEIEDGRFEMISVSMSCE</sequence>
<accession>A0A803M5B5</accession>
<dbReference type="EnsemblPlants" id="AUR62023638-RA">
    <property type="protein sequence ID" value="AUR62023638-RA:cds"/>
    <property type="gene ID" value="AUR62023638"/>
</dbReference>
<evidence type="ECO:0000313" key="8">
    <source>
        <dbReference type="Proteomes" id="UP000596660"/>
    </source>
</evidence>
<evidence type="ECO:0000256" key="5">
    <source>
        <dbReference type="RuleBase" id="RU000488"/>
    </source>
</evidence>
<keyword evidence="2 4" id="KW-0812">Transmembrane</keyword>
<evidence type="ECO:0000313" key="7">
    <source>
        <dbReference type="EnsemblPlants" id="AUR62023638-RA:cds"/>
    </source>
</evidence>
<keyword evidence="8" id="KW-1185">Reference proteome</keyword>
<evidence type="ECO:0000256" key="6">
    <source>
        <dbReference type="SAM" id="Phobius"/>
    </source>
</evidence>
<comment type="subcellular location">
    <subcellularLocation>
        <location evidence="1">Membrane</location>
        <topology evidence="1">Multi-pass membrane protein</topology>
    </subcellularLocation>
</comment>
<dbReference type="PROSITE" id="PS50920">
    <property type="entry name" value="SOLCAR"/>
    <property type="match status" value="1"/>
</dbReference>
<dbReference type="InterPro" id="IPR023395">
    <property type="entry name" value="MCP_dom_sf"/>
</dbReference>
<dbReference type="GO" id="GO:0016020">
    <property type="term" value="C:membrane"/>
    <property type="evidence" value="ECO:0007669"/>
    <property type="project" value="UniProtKB-SubCell"/>
</dbReference>
<proteinExistence type="inferred from homology"/>
<evidence type="ECO:0000256" key="1">
    <source>
        <dbReference type="ARBA" id="ARBA00004141"/>
    </source>
</evidence>
<evidence type="ECO:0000256" key="4">
    <source>
        <dbReference type="PROSITE-ProRule" id="PRU00282"/>
    </source>
</evidence>
<feature type="repeat" description="Solcar" evidence="4">
    <location>
        <begin position="4"/>
        <end position="96"/>
    </location>
</feature>
<reference evidence="7" key="1">
    <citation type="journal article" date="2017" name="Nature">
        <title>The genome of Chenopodium quinoa.</title>
        <authorList>
            <person name="Jarvis D.E."/>
            <person name="Ho Y.S."/>
            <person name="Lightfoot D.J."/>
            <person name="Schmoeckel S.M."/>
            <person name="Li B."/>
            <person name="Borm T.J.A."/>
            <person name="Ohyanagi H."/>
            <person name="Mineta K."/>
            <person name="Michell C.T."/>
            <person name="Saber N."/>
            <person name="Kharbatia N.M."/>
            <person name="Rupper R.R."/>
            <person name="Sharp A.R."/>
            <person name="Dally N."/>
            <person name="Boughton B.A."/>
            <person name="Woo Y.H."/>
            <person name="Gao G."/>
            <person name="Schijlen E.G.W.M."/>
            <person name="Guo X."/>
            <person name="Momin A.A."/>
            <person name="Negrao S."/>
            <person name="Al-Babili S."/>
            <person name="Gehring C."/>
            <person name="Roessner U."/>
            <person name="Jung C."/>
            <person name="Murphy K."/>
            <person name="Arold S.T."/>
            <person name="Gojobori T."/>
            <person name="van der Linden C.G."/>
            <person name="van Loo E.N."/>
            <person name="Jellen E.N."/>
            <person name="Maughan P.J."/>
            <person name="Tester M."/>
        </authorList>
    </citation>
    <scope>NUCLEOTIDE SEQUENCE [LARGE SCALE GENOMIC DNA]</scope>
    <source>
        <strain evidence="7">cv. PI 614886</strain>
    </source>
</reference>
<feature type="transmembrane region" description="Helical" evidence="6">
    <location>
        <begin position="68"/>
        <end position="90"/>
    </location>
</feature>
<evidence type="ECO:0000256" key="3">
    <source>
        <dbReference type="ARBA" id="ARBA00023136"/>
    </source>
</evidence>
<dbReference type="Gene3D" id="1.50.40.10">
    <property type="entry name" value="Mitochondrial carrier domain"/>
    <property type="match status" value="1"/>
</dbReference>
<organism evidence="7 8">
    <name type="scientific">Chenopodium quinoa</name>
    <name type="common">Quinoa</name>
    <dbReference type="NCBI Taxonomy" id="63459"/>
    <lineage>
        <taxon>Eukaryota</taxon>
        <taxon>Viridiplantae</taxon>
        <taxon>Streptophyta</taxon>
        <taxon>Embryophyta</taxon>
        <taxon>Tracheophyta</taxon>
        <taxon>Spermatophyta</taxon>
        <taxon>Magnoliopsida</taxon>
        <taxon>eudicotyledons</taxon>
        <taxon>Gunneridae</taxon>
        <taxon>Pentapetalae</taxon>
        <taxon>Caryophyllales</taxon>
        <taxon>Chenopodiaceae</taxon>
        <taxon>Chenopodioideae</taxon>
        <taxon>Atripliceae</taxon>
        <taxon>Chenopodium</taxon>
    </lineage>
</organism>
<dbReference type="Gramene" id="AUR62023638-RA">
    <property type="protein sequence ID" value="AUR62023638-RA:cds"/>
    <property type="gene ID" value="AUR62023638"/>
</dbReference>
<dbReference type="PANTHER" id="PTHR38542">
    <property type="entry name" value="OS04G0450500 PROTEIN"/>
    <property type="match status" value="1"/>
</dbReference>
<dbReference type="Pfam" id="PF00153">
    <property type="entry name" value="Mito_carr"/>
    <property type="match status" value="1"/>
</dbReference>
<dbReference type="Proteomes" id="UP000596660">
    <property type="component" value="Unplaced"/>
</dbReference>
<dbReference type="SUPFAM" id="SSF50249">
    <property type="entry name" value="Nucleic acid-binding proteins"/>
    <property type="match status" value="1"/>
</dbReference>
<dbReference type="PANTHER" id="PTHR38542:SF2">
    <property type="entry name" value="REPLICATION FACTOR A C-TERMINAL DOMAIN-CONTAINING PROTEIN"/>
    <property type="match status" value="1"/>
</dbReference>
<dbReference type="SUPFAM" id="SSF103506">
    <property type="entry name" value="Mitochondrial carrier"/>
    <property type="match status" value="1"/>
</dbReference>
<keyword evidence="5" id="KW-0813">Transport</keyword>
<dbReference type="InterPro" id="IPR012340">
    <property type="entry name" value="NA-bd_OB-fold"/>
</dbReference>
<reference evidence="7" key="2">
    <citation type="submission" date="2021-03" db="UniProtKB">
        <authorList>
            <consortium name="EnsemblPlants"/>
        </authorList>
    </citation>
    <scope>IDENTIFICATION</scope>
</reference>
<name>A0A803M5B5_CHEQI</name>
<evidence type="ECO:0000256" key="2">
    <source>
        <dbReference type="ARBA" id="ARBA00022692"/>
    </source>
</evidence>
<dbReference type="Gene3D" id="2.40.50.140">
    <property type="entry name" value="Nucleic acid-binding proteins"/>
    <property type="match status" value="1"/>
</dbReference>
<protein>
    <submittedName>
        <fullName evidence="7">Uncharacterized protein</fullName>
    </submittedName>
</protein>
<dbReference type="InterPro" id="IPR018108">
    <property type="entry name" value="MCP_transmembrane"/>
</dbReference>
<comment type="similarity">
    <text evidence="5">Belongs to the mitochondrial carrier (TC 2.A.29) family.</text>
</comment>
<dbReference type="AlphaFoldDB" id="A0A803M5B5"/>